<dbReference type="EMBL" id="JADTFC010000017">
    <property type="protein sequence ID" value="MBG6287635.1"/>
    <property type="molecule type" value="Genomic_DNA"/>
</dbReference>
<evidence type="ECO:0000313" key="4">
    <source>
        <dbReference type="EMBL" id="QIE88710.1"/>
    </source>
</evidence>
<feature type="short sequence motif" description="HXTX 2" evidence="2">
    <location>
        <begin position="123"/>
        <end position="126"/>
    </location>
</feature>
<comment type="function">
    <text evidence="2">Hydrolyzes RNA 2',3'-cyclic phosphodiester to an RNA 2'-phosphomonoester.</text>
</comment>
<dbReference type="InterPro" id="IPR009097">
    <property type="entry name" value="Cyclic_Pdiesterase"/>
</dbReference>
<accession>A0A6G6J0X5</accession>
<dbReference type="NCBIfam" id="TIGR02258">
    <property type="entry name" value="2_5_ligase"/>
    <property type="match status" value="1"/>
</dbReference>
<dbReference type="EC" id="3.1.4.58" evidence="2"/>
<evidence type="ECO:0000313" key="5">
    <source>
        <dbReference type="Proteomes" id="UP000501063"/>
    </source>
</evidence>
<keyword evidence="6" id="KW-1185">Reference proteome</keyword>
<feature type="active site" description="Proton donor" evidence="2">
    <location>
        <position position="42"/>
    </location>
</feature>
<dbReference type="GO" id="GO:0008664">
    <property type="term" value="F:RNA 2',3'-cyclic 3'-phosphodiesterase activity"/>
    <property type="evidence" value="ECO:0007669"/>
    <property type="project" value="UniProtKB-EC"/>
</dbReference>
<dbReference type="InterPro" id="IPR004175">
    <property type="entry name" value="RNA_CPDase"/>
</dbReference>
<dbReference type="GO" id="GO:0004113">
    <property type="term" value="F:2',3'-cyclic-nucleotide 3'-phosphodiesterase activity"/>
    <property type="evidence" value="ECO:0007669"/>
    <property type="project" value="InterPro"/>
</dbReference>
<name>A0A6G6J0X5_PSENT</name>
<feature type="active site" description="Proton acceptor" evidence="2">
    <location>
        <position position="123"/>
    </location>
</feature>
<dbReference type="KEGG" id="pnt:G5B91_21520"/>
<dbReference type="PANTHER" id="PTHR35561:SF1">
    <property type="entry name" value="RNA 2',3'-CYCLIC PHOSPHODIESTERASE"/>
    <property type="match status" value="1"/>
</dbReference>
<dbReference type="RefSeq" id="WP_024764525.1">
    <property type="nucleotide sequence ID" value="NZ_CP049140.1"/>
</dbReference>
<sequence>MTTPPLRLFFALPCPAPLAAQICAWRDGLHLDGQPVAQANLHLTLAFLGAVPRGRKAELRAIGERLPHRGFNLELDHIARWSNGILHLAPSSAPAALHELVHALREELRTGGFEVEHRPFHPHITLARHAHQTPAATASFLLPAQAVTLFSSENSPAGVRYRAIGEWPLDSV</sequence>
<dbReference type="EMBL" id="CP049140">
    <property type="protein sequence ID" value="QIE88710.1"/>
    <property type="molecule type" value="Genomic_DNA"/>
</dbReference>
<gene>
    <name evidence="4" type="primary">thpR</name>
    <name evidence="4" type="ORF">G5B91_21520</name>
    <name evidence="3" type="ORF">I5I61_09265</name>
</gene>
<dbReference type="Pfam" id="PF13563">
    <property type="entry name" value="2_5_RNA_ligase2"/>
    <property type="match status" value="1"/>
</dbReference>
<evidence type="ECO:0000313" key="3">
    <source>
        <dbReference type="EMBL" id="MBG6287635.1"/>
    </source>
</evidence>
<evidence type="ECO:0000313" key="6">
    <source>
        <dbReference type="Proteomes" id="UP000608450"/>
    </source>
</evidence>
<dbReference type="Proteomes" id="UP000501063">
    <property type="component" value="Chromosome"/>
</dbReference>
<protein>
    <recommendedName>
        <fullName evidence="2">RNA 2',3'-cyclic phosphodiesterase</fullName>
        <shortName evidence="2">RNA 2',3'-CPDase</shortName>
        <ecNumber evidence="2">3.1.4.58</ecNumber>
    </recommendedName>
</protein>
<reference evidence="3 6" key="2">
    <citation type="submission" date="2020-11" db="EMBL/GenBank/DDBJ databases">
        <title>Enhanced detection system for hospital associated transmission using whole genome sequencing surveillance.</title>
        <authorList>
            <person name="Harrison L.H."/>
            <person name="Van Tyne D."/>
            <person name="Marsh J.W."/>
            <person name="Griffith M.P."/>
            <person name="Snyder D.J."/>
            <person name="Cooper V.S."/>
            <person name="Mustapha M."/>
        </authorList>
    </citation>
    <scope>NUCLEOTIDE SEQUENCE [LARGE SCALE GENOMIC DNA]</scope>
    <source>
        <strain evidence="3 6">PSA00705</strain>
    </source>
</reference>
<dbReference type="AlphaFoldDB" id="A0A6G6J0X5"/>
<comment type="similarity">
    <text evidence="2">Belongs to the 2H phosphoesterase superfamily. ThpR family.</text>
</comment>
<evidence type="ECO:0000256" key="1">
    <source>
        <dbReference type="ARBA" id="ARBA00022801"/>
    </source>
</evidence>
<dbReference type="PANTHER" id="PTHR35561">
    <property type="entry name" value="RNA 2',3'-CYCLIC PHOSPHODIESTERASE"/>
    <property type="match status" value="1"/>
</dbReference>
<dbReference type="HAMAP" id="MF_01940">
    <property type="entry name" value="RNA_CPDase"/>
    <property type="match status" value="1"/>
</dbReference>
<dbReference type="Gene3D" id="3.90.1140.10">
    <property type="entry name" value="Cyclic phosphodiesterase"/>
    <property type="match status" value="1"/>
</dbReference>
<evidence type="ECO:0000256" key="2">
    <source>
        <dbReference type="HAMAP-Rule" id="MF_01940"/>
    </source>
</evidence>
<comment type="catalytic activity">
    <reaction evidence="2">
        <text>a 3'-end 2',3'-cyclophospho-ribonucleotide-RNA + H2O = a 3'-end 2'-phospho-ribonucleotide-RNA + H(+)</text>
        <dbReference type="Rhea" id="RHEA:11828"/>
        <dbReference type="Rhea" id="RHEA-COMP:10464"/>
        <dbReference type="Rhea" id="RHEA-COMP:17353"/>
        <dbReference type="ChEBI" id="CHEBI:15377"/>
        <dbReference type="ChEBI" id="CHEBI:15378"/>
        <dbReference type="ChEBI" id="CHEBI:83064"/>
        <dbReference type="ChEBI" id="CHEBI:173113"/>
        <dbReference type="EC" id="3.1.4.58"/>
    </reaction>
</comment>
<organism evidence="4 5">
    <name type="scientific">Pseudomonas nitroreducens</name>
    <dbReference type="NCBI Taxonomy" id="46680"/>
    <lineage>
        <taxon>Bacteria</taxon>
        <taxon>Pseudomonadati</taxon>
        <taxon>Pseudomonadota</taxon>
        <taxon>Gammaproteobacteria</taxon>
        <taxon>Pseudomonadales</taxon>
        <taxon>Pseudomonadaceae</taxon>
        <taxon>Pseudomonas</taxon>
    </lineage>
</organism>
<keyword evidence="1 2" id="KW-0378">Hydrolase</keyword>
<dbReference type="Proteomes" id="UP000608450">
    <property type="component" value="Unassembled WGS sequence"/>
</dbReference>
<proteinExistence type="inferred from homology"/>
<reference evidence="4 5" key="1">
    <citation type="submission" date="2020-02" db="EMBL/GenBank/DDBJ databases">
        <title>Integrative conjugative elements (ICEs) and plasmids drive adaptation of Pseudomonas nitroreducens strain HBP1 to wastewater environment.</title>
        <authorList>
            <person name="Sentchilo V."/>
            <person name="Carraro N."/>
            <person name="Bertelli C."/>
            <person name="van der Meer J.R."/>
        </authorList>
    </citation>
    <scope>NUCLEOTIDE SEQUENCE [LARGE SCALE GENOMIC DNA]</scope>
    <source>
        <strain evidence="4 5">HBP1</strain>
    </source>
</reference>
<dbReference type="SUPFAM" id="SSF55144">
    <property type="entry name" value="LigT-like"/>
    <property type="match status" value="1"/>
</dbReference>
<feature type="short sequence motif" description="HXTX 1" evidence="2">
    <location>
        <begin position="42"/>
        <end position="45"/>
    </location>
</feature>